<reference evidence="2" key="1">
    <citation type="journal article" date="2017" name="Genome Announc.">
        <title>Draft Genome Sequence of Terrimicrobium sacchariphilum NM-5T, a Facultative Anaerobic Soil Bacterium of the Class Spartobacteria.</title>
        <authorList>
            <person name="Qiu Y.L."/>
            <person name="Tourlousse D.M."/>
            <person name="Matsuura N."/>
            <person name="Ohashi A."/>
            <person name="Sekiguchi Y."/>
        </authorList>
    </citation>
    <scope>NUCLEOTIDE SEQUENCE [LARGE SCALE GENOMIC DNA]</scope>
    <source>
        <strain evidence="2">NM-5</strain>
    </source>
</reference>
<dbReference type="InParanoid" id="A0A146G826"/>
<dbReference type="Pfam" id="PF09996">
    <property type="entry name" value="DUF2237"/>
    <property type="match status" value="1"/>
</dbReference>
<comment type="caution">
    <text evidence="1">The sequence shown here is derived from an EMBL/GenBank/DDBJ whole genome shotgun (WGS) entry which is preliminary data.</text>
</comment>
<evidence type="ECO:0008006" key="3">
    <source>
        <dbReference type="Google" id="ProtNLM"/>
    </source>
</evidence>
<proteinExistence type="predicted"/>
<dbReference type="Proteomes" id="UP000076023">
    <property type="component" value="Unassembled WGS sequence"/>
</dbReference>
<dbReference type="PANTHER" id="PTHR37466">
    <property type="entry name" value="SLR1628 PROTEIN"/>
    <property type="match status" value="1"/>
</dbReference>
<dbReference type="STRING" id="690879.TSACC_22279"/>
<sequence length="103" mass="11453">MTGFYRDGYCRTGPGDYGLHTVCAVMTEEFLKFSKAMGNDLSTPRPDMAFQGLQPGDKWCLCVERWKEAYDAGMAPPVVLESTHTSALEFVSREELAQHAIDA</sequence>
<dbReference type="EMBL" id="BDCO01000002">
    <property type="protein sequence ID" value="GAT33859.1"/>
    <property type="molecule type" value="Genomic_DNA"/>
</dbReference>
<accession>A0A146G826</accession>
<gene>
    <name evidence="1" type="ORF">TSACC_22279</name>
</gene>
<keyword evidence="2" id="KW-1185">Reference proteome</keyword>
<evidence type="ECO:0000313" key="2">
    <source>
        <dbReference type="Proteomes" id="UP000076023"/>
    </source>
</evidence>
<dbReference type="PANTHER" id="PTHR37466:SF1">
    <property type="entry name" value="SLR1628 PROTEIN"/>
    <property type="match status" value="1"/>
</dbReference>
<evidence type="ECO:0000313" key="1">
    <source>
        <dbReference type="EMBL" id="GAT33859.1"/>
    </source>
</evidence>
<dbReference type="AlphaFoldDB" id="A0A146G826"/>
<dbReference type="InterPro" id="IPR018714">
    <property type="entry name" value="DUF2237"/>
</dbReference>
<organism evidence="1 2">
    <name type="scientific">Terrimicrobium sacchariphilum</name>
    <dbReference type="NCBI Taxonomy" id="690879"/>
    <lineage>
        <taxon>Bacteria</taxon>
        <taxon>Pseudomonadati</taxon>
        <taxon>Verrucomicrobiota</taxon>
        <taxon>Terrimicrobiia</taxon>
        <taxon>Terrimicrobiales</taxon>
        <taxon>Terrimicrobiaceae</taxon>
        <taxon>Terrimicrobium</taxon>
    </lineage>
</organism>
<protein>
    <recommendedName>
        <fullName evidence="3">DUF2237 domain-containing protein</fullName>
    </recommendedName>
</protein>
<name>A0A146G826_TERSA</name>
<dbReference type="Gene3D" id="3.30.56.110">
    <property type="entry name" value="Protein of unknown function DUF2237"/>
    <property type="match status" value="1"/>
</dbReference>